<evidence type="ECO:0000313" key="2">
    <source>
        <dbReference type="Proteomes" id="UP000032141"/>
    </source>
</evidence>
<reference evidence="1 2" key="1">
    <citation type="journal article" date="2014" name="Genome Biol.">
        <title>Transcriptome and methylome profiling reveals relics of genome dominance in the mesopolyploid Brassica oleracea.</title>
        <authorList>
            <person name="Parkin I.A."/>
            <person name="Koh C."/>
            <person name="Tang H."/>
            <person name="Robinson S.J."/>
            <person name="Kagale S."/>
            <person name="Clarke W.E."/>
            <person name="Town C.D."/>
            <person name="Nixon J."/>
            <person name="Krishnakumar V."/>
            <person name="Bidwell S.L."/>
            <person name="Denoeud F."/>
            <person name="Belcram H."/>
            <person name="Links M.G."/>
            <person name="Just J."/>
            <person name="Clarke C."/>
            <person name="Bender T."/>
            <person name="Huebert T."/>
            <person name="Mason A.S."/>
            <person name="Pires J.C."/>
            <person name="Barker G."/>
            <person name="Moore J."/>
            <person name="Walley P.G."/>
            <person name="Manoli S."/>
            <person name="Batley J."/>
            <person name="Edwards D."/>
            <person name="Nelson M.N."/>
            <person name="Wang X."/>
            <person name="Paterson A.H."/>
            <person name="King G."/>
            <person name="Bancroft I."/>
            <person name="Chalhoub B."/>
            <person name="Sharpe A.G."/>
        </authorList>
    </citation>
    <scope>NUCLEOTIDE SEQUENCE</scope>
    <source>
        <strain evidence="1 2">cv. TO1000</strain>
    </source>
</reference>
<evidence type="ECO:0000313" key="1">
    <source>
        <dbReference type="EnsemblPlants" id="Bo5g096990.1"/>
    </source>
</evidence>
<dbReference type="AlphaFoldDB" id="A0A0D3CH87"/>
<protein>
    <submittedName>
        <fullName evidence="1">Uncharacterized protein</fullName>
    </submittedName>
</protein>
<dbReference type="EnsemblPlants" id="Bo5g096990.1">
    <property type="protein sequence ID" value="Bo5g096990.1"/>
    <property type="gene ID" value="Bo5g096990"/>
</dbReference>
<reference evidence="1" key="2">
    <citation type="submission" date="2015-03" db="UniProtKB">
        <authorList>
            <consortium name="EnsemblPlants"/>
        </authorList>
    </citation>
    <scope>IDENTIFICATION</scope>
</reference>
<dbReference type="HOGENOM" id="CLU_2834682_0_0_1"/>
<dbReference type="Proteomes" id="UP000032141">
    <property type="component" value="Chromosome C5"/>
</dbReference>
<sequence length="66" mass="7310">MVKLARRPINRNPNSNFARKWTSSSSFYGDSTTPKLLLNLSETVVATVLKQLSFKTDKEAPAGLRG</sequence>
<proteinExistence type="predicted"/>
<organism evidence="1 2">
    <name type="scientific">Brassica oleracea var. oleracea</name>
    <dbReference type="NCBI Taxonomy" id="109376"/>
    <lineage>
        <taxon>Eukaryota</taxon>
        <taxon>Viridiplantae</taxon>
        <taxon>Streptophyta</taxon>
        <taxon>Embryophyta</taxon>
        <taxon>Tracheophyta</taxon>
        <taxon>Spermatophyta</taxon>
        <taxon>Magnoliopsida</taxon>
        <taxon>eudicotyledons</taxon>
        <taxon>Gunneridae</taxon>
        <taxon>Pentapetalae</taxon>
        <taxon>rosids</taxon>
        <taxon>malvids</taxon>
        <taxon>Brassicales</taxon>
        <taxon>Brassicaceae</taxon>
        <taxon>Brassiceae</taxon>
        <taxon>Brassica</taxon>
    </lineage>
</organism>
<dbReference type="Gramene" id="Bo5g096990.1">
    <property type="protein sequence ID" value="Bo5g096990.1"/>
    <property type="gene ID" value="Bo5g096990"/>
</dbReference>
<dbReference type="OMA" id="NFARKWT"/>
<name>A0A0D3CH87_BRAOL</name>
<keyword evidence="2" id="KW-1185">Reference proteome</keyword>
<accession>A0A0D3CH87</accession>